<evidence type="ECO:0000256" key="6">
    <source>
        <dbReference type="RuleBase" id="RU003815"/>
    </source>
</evidence>
<name>A0A401ZCE5_9CHLR</name>
<keyword evidence="3 5" id="KW-0687">Ribonucleoprotein</keyword>
<evidence type="ECO:0000256" key="1">
    <source>
        <dbReference type="ARBA" id="ARBA00005251"/>
    </source>
</evidence>
<dbReference type="InterPro" id="IPR020574">
    <property type="entry name" value="Ribosomal_uS9_CS"/>
</dbReference>
<dbReference type="InterPro" id="IPR020568">
    <property type="entry name" value="Ribosomal_Su5_D2-typ_SF"/>
</dbReference>
<dbReference type="Pfam" id="PF00380">
    <property type="entry name" value="Ribosomal_S9"/>
    <property type="match status" value="1"/>
</dbReference>
<feature type="compositionally biased region" description="Basic residues" evidence="7">
    <location>
        <begin position="118"/>
        <end position="137"/>
    </location>
</feature>
<dbReference type="PANTHER" id="PTHR21569:SF1">
    <property type="entry name" value="SMALL RIBOSOMAL SUBUNIT PROTEIN US9M"/>
    <property type="match status" value="1"/>
</dbReference>
<proteinExistence type="inferred from homology"/>
<keyword evidence="9" id="KW-1185">Reference proteome</keyword>
<comment type="similarity">
    <text evidence="1 5 6">Belongs to the universal ribosomal protein uS9 family.</text>
</comment>
<dbReference type="NCBIfam" id="NF001099">
    <property type="entry name" value="PRK00132.1"/>
    <property type="match status" value="1"/>
</dbReference>
<evidence type="ECO:0000313" key="9">
    <source>
        <dbReference type="Proteomes" id="UP000287224"/>
    </source>
</evidence>
<evidence type="ECO:0000256" key="4">
    <source>
        <dbReference type="ARBA" id="ARBA00035259"/>
    </source>
</evidence>
<sequence>MADTPKGEYFYGMGRRKTAVARVRLFPGGDGSITINGKTAPNYFGQRDTHLAAVAAPLRALDLNNNAYTLTVRVVGGGASGQAGAIRHGLARALVRLNPDFKLALRRAGYLTRDPRMKERKKPGLKRARKAPQYTKR</sequence>
<dbReference type="InterPro" id="IPR014721">
    <property type="entry name" value="Ribsml_uS5_D2-typ_fold_subgr"/>
</dbReference>
<dbReference type="Gene3D" id="3.30.230.10">
    <property type="match status" value="1"/>
</dbReference>
<evidence type="ECO:0000256" key="5">
    <source>
        <dbReference type="HAMAP-Rule" id="MF_00532"/>
    </source>
</evidence>
<keyword evidence="2 5" id="KW-0689">Ribosomal protein</keyword>
<evidence type="ECO:0000313" key="8">
    <source>
        <dbReference type="EMBL" id="GCE04535.1"/>
    </source>
</evidence>
<organism evidence="8 9">
    <name type="scientific">Dictyobacter aurantiacus</name>
    <dbReference type="NCBI Taxonomy" id="1936993"/>
    <lineage>
        <taxon>Bacteria</taxon>
        <taxon>Bacillati</taxon>
        <taxon>Chloroflexota</taxon>
        <taxon>Ktedonobacteria</taxon>
        <taxon>Ktedonobacterales</taxon>
        <taxon>Dictyobacteraceae</taxon>
        <taxon>Dictyobacter</taxon>
    </lineage>
</organism>
<protein>
    <recommendedName>
        <fullName evidence="4 5">Small ribosomal subunit protein uS9</fullName>
    </recommendedName>
</protein>
<dbReference type="GO" id="GO:0003735">
    <property type="term" value="F:structural constituent of ribosome"/>
    <property type="evidence" value="ECO:0007669"/>
    <property type="project" value="InterPro"/>
</dbReference>
<dbReference type="PROSITE" id="PS00360">
    <property type="entry name" value="RIBOSOMAL_S9"/>
    <property type="match status" value="1"/>
</dbReference>
<dbReference type="PANTHER" id="PTHR21569">
    <property type="entry name" value="RIBOSOMAL PROTEIN S9"/>
    <property type="match status" value="1"/>
</dbReference>
<gene>
    <name evidence="5 8" type="primary">rpsI</name>
    <name evidence="8" type="ORF">KDAU_18640</name>
</gene>
<dbReference type="GO" id="GO:0015935">
    <property type="term" value="C:small ribosomal subunit"/>
    <property type="evidence" value="ECO:0007669"/>
    <property type="project" value="TreeGrafter"/>
</dbReference>
<dbReference type="GO" id="GO:0003723">
    <property type="term" value="F:RNA binding"/>
    <property type="evidence" value="ECO:0007669"/>
    <property type="project" value="TreeGrafter"/>
</dbReference>
<dbReference type="AlphaFoldDB" id="A0A401ZCE5"/>
<evidence type="ECO:0000256" key="2">
    <source>
        <dbReference type="ARBA" id="ARBA00022980"/>
    </source>
</evidence>
<evidence type="ECO:0000256" key="3">
    <source>
        <dbReference type="ARBA" id="ARBA00023274"/>
    </source>
</evidence>
<dbReference type="SUPFAM" id="SSF54211">
    <property type="entry name" value="Ribosomal protein S5 domain 2-like"/>
    <property type="match status" value="1"/>
</dbReference>
<feature type="region of interest" description="Disordered" evidence="7">
    <location>
        <begin position="114"/>
        <end position="137"/>
    </location>
</feature>
<evidence type="ECO:0000256" key="7">
    <source>
        <dbReference type="SAM" id="MobiDB-lite"/>
    </source>
</evidence>
<dbReference type="InterPro" id="IPR023035">
    <property type="entry name" value="Ribosomal_uS9_bac/plastid"/>
</dbReference>
<dbReference type="Proteomes" id="UP000287224">
    <property type="component" value="Unassembled WGS sequence"/>
</dbReference>
<dbReference type="EMBL" id="BIFQ01000001">
    <property type="protein sequence ID" value="GCE04535.1"/>
    <property type="molecule type" value="Genomic_DNA"/>
</dbReference>
<dbReference type="FunFam" id="3.30.230.10:FF:000001">
    <property type="entry name" value="30S ribosomal protein S9"/>
    <property type="match status" value="1"/>
</dbReference>
<dbReference type="GO" id="GO:0005737">
    <property type="term" value="C:cytoplasm"/>
    <property type="evidence" value="ECO:0007669"/>
    <property type="project" value="UniProtKB-ARBA"/>
</dbReference>
<dbReference type="HAMAP" id="MF_00532_B">
    <property type="entry name" value="Ribosomal_uS9_B"/>
    <property type="match status" value="1"/>
</dbReference>
<accession>A0A401ZCE5</accession>
<dbReference type="InterPro" id="IPR000754">
    <property type="entry name" value="Ribosomal_uS9"/>
</dbReference>
<dbReference type="GO" id="GO:0006412">
    <property type="term" value="P:translation"/>
    <property type="evidence" value="ECO:0007669"/>
    <property type="project" value="UniProtKB-UniRule"/>
</dbReference>
<comment type="caution">
    <text evidence="8">The sequence shown here is derived from an EMBL/GenBank/DDBJ whole genome shotgun (WGS) entry which is preliminary data.</text>
</comment>
<reference evidence="9" key="1">
    <citation type="submission" date="2018-12" db="EMBL/GenBank/DDBJ databases">
        <title>Tengunoibacter tsumagoiensis gen. nov., sp. nov., Dictyobacter kobayashii sp. nov., D. alpinus sp. nov., and D. joshuensis sp. nov. and description of Dictyobacteraceae fam. nov. within the order Ktedonobacterales isolated from Tengu-no-mugimeshi.</title>
        <authorList>
            <person name="Wang C.M."/>
            <person name="Zheng Y."/>
            <person name="Sakai Y."/>
            <person name="Toyoda A."/>
            <person name="Minakuchi Y."/>
            <person name="Abe K."/>
            <person name="Yokota A."/>
            <person name="Yabe S."/>
        </authorList>
    </citation>
    <scope>NUCLEOTIDE SEQUENCE [LARGE SCALE GENOMIC DNA]</scope>
    <source>
        <strain evidence="9">S-27</strain>
    </source>
</reference>